<reference evidence="2 3" key="1">
    <citation type="journal article" date="2020" name="G3 (Bethesda)">
        <title>CeMbio - The Caenorhabditis elegans Microbiome Resource.</title>
        <authorList>
            <person name="Dirksen P."/>
            <person name="Assie A."/>
            <person name="Zimmermann J."/>
            <person name="Zhang F."/>
            <person name="Tietje A.M."/>
            <person name="Marsh S.A."/>
            <person name="Felix M.A."/>
            <person name="Shapira M."/>
            <person name="Kaleta C."/>
            <person name="Schulenburg H."/>
            <person name="Samuel B."/>
        </authorList>
    </citation>
    <scope>NUCLEOTIDE SEQUENCE [LARGE SCALE GENOMIC DNA]</scope>
    <source>
        <strain evidence="2 3">MSPm1</strain>
    </source>
</reference>
<dbReference type="AlphaFoldDB" id="A0A7G5DM05"/>
<dbReference type="Proteomes" id="UP000515276">
    <property type="component" value="Chromosome"/>
</dbReference>
<evidence type="ECO:0000313" key="2">
    <source>
        <dbReference type="EMBL" id="QMV62780.1"/>
    </source>
</evidence>
<sequence length="114" mass="12386">MKTVQSERAVSDLKRLVNPASGRGKALSPVEPKGAVAAKKGRGNWDDHANELPPSGGVASPLIEQDYNSRERWGARTLSSVDGLLSFRYRPIKQTHQVDANGAEVVNQWAEPPL</sequence>
<organism evidence="2 3">
    <name type="scientific">Pseudomonas berkeleyensis</name>
    <dbReference type="NCBI Taxonomy" id="2726956"/>
    <lineage>
        <taxon>Bacteria</taxon>
        <taxon>Pseudomonadati</taxon>
        <taxon>Pseudomonadota</taxon>
        <taxon>Gammaproteobacteria</taxon>
        <taxon>Pseudomonadales</taxon>
        <taxon>Pseudomonadaceae</taxon>
        <taxon>Pseudomonas</taxon>
    </lineage>
</organism>
<proteinExistence type="predicted"/>
<name>A0A7G5DM05_9PSED</name>
<evidence type="ECO:0000313" key="3">
    <source>
        <dbReference type="Proteomes" id="UP000515276"/>
    </source>
</evidence>
<protein>
    <submittedName>
        <fullName evidence="2">Uncharacterized protein</fullName>
    </submittedName>
</protein>
<evidence type="ECO:0000256" key="1">
    <source>
        <dbReference type="SAM" id="MobiDB-lite"/>
    </source>
</evidence>
<feature type="region of interest" description="Disordered" evidence="1">
    <location>
        <begin position="1"/>
        <end position="60"/>
    </location>
</feature>
<dbReference type="RefSeq" id="WP_182368745.1">
    <property type="nucleotide sequence ID" value="NZ_CP059139.1"/>
</dbReference>
<accession>A0A7G5DM05</accession>
<dbReference type="EMBL" id="CP059139">
    <property type="protein sequence ID" value="QMV62780.1"/>
    <property type="molecule type" value="Genomic_DNA"/>
</dbReference>
<gene>
    <name evidence="2" type="ORF">HS968_22595</name>
</gene>
<keyword evidence="3" id="KW-1185">Reference proteome</keyword>